<dbReference type="SMART" id="SM00448">
    <property type="entry name" value="REC"/>
    <property type="match status" value="1"/>
</dbReference>
<keyword evidence="1 2" id="KW-0597">Phosphoprotein</keyword>
<reference evidence="4 5" key="1">
    <citation type="submission" date="2017-10" db="EMBL/GenBank/DDBJ databases">
        <title>Sequencing the genomes of 1000 actinobacteria strains.</title>
        <authorList>
            <person name="Klenk H.-P."/>
        </authorList>
    </citation>
    <scope>NUCLEOTIDE SEQUENCE [LARGE SCALE GENOMIC DNA]</scope>
    <source>
        <strain evidence="4 5">DSM 18966</strain>
    </source>
</reference>
<evidence type="ECO:0000256" key="1">
    <source>
        <dbReference type="ARBA" id="ARBA00022553"/>
    </source>
</evidence>
<gene>
    <name evidence="4" type="ORF">ATL42_0290</name>
</gene>
<name>A0A2A9E2N5_9MICO</name>
<dbReference type="InterPro" id="IPR011006">
    <property type="entry name" value="CheY-like_superfamily"/>
</dbReference>
<dbReference type="GO" id="GO:0000160">
    <property type="term" value="P:phosphorelay signal transduction system"/>
    <property type="evidence" value="ECO:0007669"/>
    <property type="project" value="InterPro"/>
</dbReference>
<dbReference type="RefSeq" id="WP_098453818.1">
    <property type="nucleotide sequence ID" value="NZ_PDJG01000001.1"/>
</dbReference>
<organism evidence="4 5">
    <name type="scientific">Sanguibacter antarcticus</name>
    <dbReference type="NCBI Taxonomy" id="372484"/>
    <lineage>
        <taxon>Bacteria</taxon>
        <taxon>Bacillati</taxon>
        <taxon>Actinomycetota</taxon>
        <taxon>Actinomycetes</taxon>
        <taxon>Micrococcales</taxon>
        <taxon>Sanguibacteraceae</taxon>
        <taxon>Sanguibacter</taxon>
    </lineage>
</organism>
<feature type="modified residue" description="4-aspartylphosphate" evidence="2">
    <location>
        <position position="57"/>
    </location>
</feature>
<dbReference type="InterPro" id="IPR001789">
    <property type="entry name" value="Sig_transdc_resp-reg_receiver"/>
</dbReference>
<protein>
    <submittedName>
        <fullName evidence="4">Response regulator receiver domain-containing protein</fullName>
    </submittedName>
</protein>
<dbReference type="Pfam" id="PF00072">
    <property type="entry name" value="Response_reg"/>
    <property type="match status" value="1"/>
</dbReference>
<feature type="domain" description="Response regulatory" evidence="3">
    <location>
        <begin position="8"/>
        <end position="124"/>
    </location>
</feature>
<dbReference type="PANTHER" id="PTHR44591">
    <property type="entry name" value="STRESS RESPONSE REGULATOR PROTEIN 1"/>
    <property type="match status" value="1"/>
</dbReference>
<keyword evidence="5" id="KW-1185">Reference proteome</keyword>
<dbReference type="PROSITE" id="PS50110">
    <property type="entry name" value="RESPONSE_REGULATORY"/>
    <property type="match status" value="1"/>
</dbReference>
<proteinExistence type="predicted"/>
<dbReference type="Gene3D" id="3.40.50.2300">
    <property type="match status" value="1"/>
</dbReference>
<evidence type="ECO:0000256" key="2">
    <source>
        <dbReference type="PROSITE-ProRule" id="PRU00169"/>
    </source>
</evidence>
<evidence type="ECO:0000313" key="4">
    <source>
        <dbReference type="EMBL" id="PFG32450.1"/>
    </source>
</evidence>
<dbReference type="OrthoDB" id="3197131at2"/>
<dbReference type="EMBL" id="PDJG01000001">
    <property type="protein sequence ID" value="PFG32450.1"/>
    <property type="molecule type" value="Genomic_DNA"/>
</dbReference>
<sequence>MNSTGVSTVVVIEDDPDIRELIRSVLSRGGIVVHTAENGLDGVALVTSIHPDLVTLDIGLPDIDGYEVARRLRLAPGTADIQILMLSARTHELDPVRGRDAGAELHLSKPFRPRELRAQVDELLARL</sequence>
<dbReference type="InterPro" id="IPR050595">
    <property type="entry name" value="Bact_response_regulator"/>
</dbReference>
<dbReference type="SUPFAM" id="SSF52172">
    <property type="entry name" value="CheY-like"/>
    <property type="match status" value="1"/>
</dbReference>
<dbReference type="AlphaFoldDB" id="A0A2A9E2N5"/>
<evidence type="ECO:0000259" key="3">
    <source>
        <dbReference type="PROSITE" id="PS50110"/>
    </source>
</evidence>
<accession>A0A2A9E2N5</accession>
<evidence type="ECO:0000313" key="5">
    <source>
        <dbReference type="Proteomes" id="UP000225548"/>
    </source>
</evidence>
<dbReference type="PANTHER" id="PTHR44591:SF3">
    <property type="entry name" value="RESPONSE REGULATORY DOMAIN-CONTAINING PROTEIN"/>
    <property type="match status" value="1"/>
</dbReference>
<comment type="caution">
    <text evidence="4">The sequence shown here is derived from an EMBL/GenBank/DDBJ whole genome shotgun (WGS) entry which is preliminary data.</text>
</comment>
<dbReference type="Proteomes" id="UP000225548">
    <property type="component" value="Unassembled WGS sequence"/>
</dbReference>